<dbReference type="Proteomes" id="UP000743760">
    <property type="component" value="Unassembled WGS sequence"/>
</dbReference>
<dbReference type="PANTHER" id="PTHR24321">
    <property type="entry name" value="DEHYDROGENASES, SHORT CHAIN"/>
    <property type="match status" value="1"/>
</dbReference>
<accession>A0A9D2ZXZ4</accession>
<dbReference type="GO" id="GO:0016491">
    <property type="term" value="F:oxidoreductase activity"/>
    <property type="evidence" value="ECO:0007669"/>
    <property type="project" value="UniProtKB-KW"/>
</dbReference>
<protein>
    <submittedName>
        <fullName evidence="3">SDR family oxidoreductase</fullName>
    </submittedName>
</protein>
<feature type="non-terminal residue" evidence="3">
    <location>
        <position position="1"/>
    </location>
</feature>
<dbReference type="EMBL" id="DYXR01000408">
    <property type="protein sequence ID" value="HJE78869.1"/>
    <property type="molecule type" value="Genomic_DNA"/>
</dbReference>
<name>A0A9D2ZXZ4_BREEP</name>
<evidence type="ECO:0000256" key="2">
    <source>
        <dbReference type="ARBA" id="ARBA00023002"/>
    </source>
</evidence>
<proteinExistence type="inferred from homology"/>
<comment type="similarity">
    <text evidence="1">Belongs to the short-chain dehydrogenases/reductases (SDR) family.</text>
</comment>
<reference evidence="3" key="2">
    <citation type="submission" date="2021-09" db="EMBL/GenBank/DDBJ databases">
        <authorList>
            <person name="Gilroy R."/>
        </authorList>
    </citation>
    <scope>NUCLEOTIDE SEQUENCE</scope>
    <source>
        <strain evidence="3">CHK139-4039</strain>
    </source>
</reference>
<reference evidence="3" key="1">
    <citation type="journal article" date="2021" name="PeerJ">
        <title>Extensive microbial diversity within the chicken gut microbiome revealed by metagenomics and culture.</title>
        <authorList>
            <person name="Gilroy R."/>
            <person name="Ravi A."/>
            <person name="Getino M."/>
            <person name="Pursley I."/>
            <person name="Horton D.L."/>
            <person name="Alikhan N.F."/>
            <person name="Baker D."/>
            <person name="Gharbi K."/>
            <person name="Hall N."/>
            <person name="Watson M."/>
            <person name="Adriaenssens E.M."/>
            <person name="Foster-Nyarko E."/>
            <person name="Jarju S."/>
            <person name="Secka A."/>
            <person name="Antonio M."/>
            <person name="Oren A."/>
            <person name="Chaudhuri R.R."/>
            <person name="La Ragione R."/>
            <person name="Hildebrand F."/>
            <person name="Pallen M.J."/>
        </authorList>
    </citation>
    <scope>NUCLEOTIDE SEQUENCE</scope>
    <source>
        <strain evidence="3">CHK139-4039</strain>
    </source>
</reference>
<dbReference type="PANTHER" id="PTHR24321:SF8">
    <property type="entry name" value="ESTRADIOL 17-BETA-DEHYDROGENASE 8-RELATED"/>
    <property type="match status" value="1"/>
</dbReference>
<comment type="caution">
    <text evidence="3">The sequence shown here is derived from an EMBL/GenBank/DDBJ whole genome shotgun (WGS) entry which is preliminary data.</text>
</comment>
<keyword evidence="2" id="KW-0560">Oxidoreductase</keyword>
<sequence>EYGRKGIRCNSVAPGPVESALTVGQSYDLSGQALDRMGQPAEIAEAVAYLATDGSAFTTGQILRVDGGAVMS</sequence>
<dbReference type="PRINTS" id="PR00081">
    <property type="entry name" value="GDHRDH"/>
</dbReference>
<dbReference type="Gene3D" id="3.40.50.720">
    <property type="entry name" value="NAD(P)-binding Rossmann-like Domain"/>
    <property type="match status" value="1"/>
</dbReference>
<gene>
    <name evidence="3" type="ORF">K8V74_13120</name>
</gene>
<dbReference type="InterPro" id="IPR036291">
    <property type="entry name" value="NAD(P)-bd_dom_sf"/>
</dbReference>
<dbReference type="Pfam" id="PF13561">
    <property type="entry name" value="adh_short_C2"/>
    <property type="match status" value="1"/>
</dbReference>
<evidence type="ECO:0000313" key="4">
    <source>
        <dbReference type="Proteomes" id="UP000743760"/>
    </source>
</evidence>
<evidence type="ECO:0000256" key="1">
    <source>
        <dbReference type="ARBA" id="ARBA00006484"/>
    </source>
</evidence>
<dbReference type="AlphaFoldDB" id="A0A9D2ZXZ4"/>
<dbReference type="InterPro" id="IPR002347">
    <property type="entry name" value="SDR_fam"/>
</dbReference>
<dbReference type="SUPFAM" id="SSF51735">
    <property type="entry name" value="NAD(P)-binding Rossmann-fold domains"/>
    <property type="match status" value="1"/>
</dbReference>
<evidence type="ECO:0000313" key="3">
    <source>
        <dbReference type="EMBL" id="HJE78869.1"/>
    </source>
</evidence>
<organism evidence="3 4">
    <name type="scientific">Brevibacterium epidermidis</name>
    <dbReference type="NCBI Taxonomy" id="1698"/>
    <lineage>
        <taxon>Bacteria</taxon>
        <taxon>Bacillati</taxon>
        <taxon>Actinomycetota</taxon>
        <taxon>Actinomycetes</taxon>
        <taxon>Micrococcales</taxon>
        <taxon>Brevibacteriaceae</taxon>
        <taxon>Brevibacterium</taxon>
    </lineage>
</organism>